<gene>
    <name evidence="10" type="ORF">VNO77_30327</name>
</gene>
<accession>A0AAN9KPD2</accession>
<proteinExistence type="inferred from homology"/>
<dbReference type="SUPFAM" id="SSF49899">
    <property type="entry name" value="Concanavalin A-like lectins/glucanases"/>
    <property type="match status" value="1"/>
</dbReference>
<dbReference type="PANTHER" id="PTHR32401:SF47">
    <property type="entry name" value="LEGUME LECTIN DOMAIN-CONTAINING PROTEIN"/>
    <property type="match status" value="1"/>
</dbReference>
<evidence type="ECO:0000259" key="9">
    <source>
        <dbReference type="Pfam" id="PF00139"/>
    </source>
</evidence>
<keyword evidence="8" id="KW-0472">Membrane</keyword>
<keyword evidence="8" id="KW-1133">Transmembrane helix</keyword>
<evidence type="ECO:0000256" key="3">
    <source>
        <dbReference type="ARBA" id="ARBA00022734"/>
    </source>
</evidence>
<feature type="domain" description="Legume lectin" evidence="9">
    <location>
        <begin position="35"/>
        <end position="280"/>
    </location>
</feature>
<feature type="region of interest" description="Disordered" evidence="7">
    <location>
        <begin position="446"/>
        <end position="481"/>
    </location>
</feature>
<evidence type="ECO:0000256" key="1">
    <source>
        <dbReference type="ARBA" id="ARBA00007606"/>
    </source>
</evidence>
<dbReference type="Pfam" id="PF00139">
    <property type="entry name" value="Lectin_legB"/>
    <property type="match status" value="1"/>
</dbReference>
<feature type="transmembrane region" description="Helical" evidence="8">
    <location>
        <begin position="295"/>
        <end position="320"/>
    </location>
</feature>
<dbReference type="InterPro" id="IPR019825">
    <property type="entry name" value="Lectin_legB_Mn/Ca_BS"/>
</dbReference>
<dbReference type="PROSITE" id="PS00308">
    <property type="entry name" value="LECTIN_LEGUME_ALPHA"/>
    <property type="match status" value="1"/>
</dbReference>
<feature type="transmembrane region" description="Helical" evidence="8">
    <location>
        <begin position="12"/>
        <end position="28"/>
    </location>
</feature>
<organism evidence="10 11">
    <name type="scientific">Canavalia gladiata</name>
    <name type="common">Sword bean</name>
    <name type="synonym">Dolichos gladiatus</name>
    <dbReference type="NCBI Taxonomy" id="3824"/>
    <lineage>
        <taxon>Eukaryota</taxon>
        <taxon>Viridiplantae</taxon>
        <taxon>Streptophyta</taxon>
        <taxon>Embryophyta</taxon>
        <taxon>Tracheophyta</taxon>
        <taxon>Spermatophyta</taxon>
        <taxon>Magnoliopsida</taxon>
        <taxon>eudicotyledons</taxon>
        <taxon>Gunneridae</taxon>
        <taxon>Pentapetalae</taxon>
        <taxon>rosids</taxon>
        <taxon>fabids</taxon>
        <taxon>Fabales</taxon>
        <taxon>Fabaceae</taxon>
        <taxon>Papilionoideae</taxon>
        <taxon>50 kb inversion clade</taxon>
        <taxon>NPAAA clade</taxon>
        <taxon>indigoferoid/millettioid clade</taxon>
        <taxon>Phaseoleae</taxon>
        <taxon>Canavalia</taxon>
    </lineage>
</organism>
<keyword evidence="11" id="KW-1185">Reference proteome</keyword>
<comment type="caution">
    <text evidence="10">The sequence shown here is derived from an EMBL/GenBank/DDBJ whole genome shotgun (WGS) entry which is preliminary data.</text>
</comment>
<dbReference type="CDD" id="cd06899">
    <property type="entry name" value="lectin_legume_LecRK_Arcelin_ConA"/>
    <property type="match status" value="1"/>
</dbReference>
<protein>
    <recommendedName>
        <fullName evidence="9">Legume lectin domain-containing protein</fullName>
    </recommendedName>
</protein>
<dbReference type="Gene3D" id="2.60.120.200">
    <property type="match status" value="1"/>
</dbReference>
<dbReference type="PANTHER" id="PTHR32401">
    <property type="entry name" value="CONCANAVALIN A-LIKE LECTIN FAMILY PROTEIN"/>
    <property type="match status" value="1"/>
</dbReference>
<dbReference type="EMBL" id="JAYMYQ010000007">
    <property type="protein sequence ID" value="KAK7320656.1"/>
    <property type="molecule type" value="Genomic_DNA"/>
</dbReference>
<evidence type="ECO:0000313" key="11">
    <source>
        <dbReference type="Proteomes" id="UP001367508"/>
    </source>
</evidence>
<dbReference type="InterPro" id="IPR050258">
    <property type="entry name" value="Leguminous_Lectin"/>
</dbReference>
<dbReference type="GO" id="GO:0005537">
    <property type="term" value="F:D-mannose binding"/>
    <property type="evidence" value="ECO:0007669"/>
    <property type="project" value="UniProtKB-KW"/>
</dbReference>
<dbReference type="Proteomes" id="UP001367508">
    <property type="component" value="Unassembled WGS sequence"/>
</dbReference>
<feature type="compositionally biased region" description="Polar residues" evidence="7">
    <location>
        <begin position="463"/>
        <end position="481"/>
    </location>
</feature>
<dbReference type="InterPro" id="IPR013320">
    <property type="entry name" value="ConA-like_dom_sf"/>
</dbReference>
<reference evidence="10 11" key="1">
    <citation type="submission" date="2024-01" db="EMBL/GenBank/DDBJ databases">
        <title>The genomes of 5 underutilized Papilionoideae crops provide insights into root nodulation and disease resistanc.</title>
        <authorList>
            <person name="Jiang F."/>
        </authorList>
    </citation>
    <scope>NUCLEOTIDE SEQUENCE [LARGE SCALE GENOMIC DNA]</scope>
    <source>
        <strain evidence="10">LVBAO_FW01</strain>
        <tissue evidence="10">Leaves</tissue>
    </source>
</reference>
<dbReference type="GO" id="GO:0046872">
    <property type="term" value="F:metal ion binding"/>
    <property type="evidence" value="ECO:0007669"/>
    <property type="project" value="UniProtKB-KW"/>
</dbReference>
<dbReference type="InterPro" id="IPR000985">
    <property type="entry name" value="Lectin_LegA_CS"/>
</dbReference>
<evidence type="ECO:0000256" key="6">
    <source>
        <dbReference type="ARBA" id="ARBA00023211"/>
    </source>
</evidence>
<keyword evidence="6" id="KW-0464">Manganese</keyword>
<name>A0AAN9KPD2_CANGL</name>
<keyword evidence="3" id="KW-0430">Lectin</keyword>
<keyword evidence="8" id="KW-0812">Transmembrane</keyword>
<evidence type="ECO:0000256" key="2">
    <source>
        <dbReference type="ARBA" id="ARBA00022723"/>
    </source>
</evidence>
<evidence type="ECO:0000256" key="5">
    <source>
        <dbReference type="ARBA" id="ARBA00023035"/>
    </source>
</evidence>
<dbReference type="PROSITE" id="PS00307">
    <property type="entry name" value="LECTIN_LEGUME_BETA"/>
    <property type="match status" value="1"/>
</dbReference>
<evidence type="ECO:0000313" key="10">
    <source>
        <dbReference type="EMBL" id="KAK7320656.1"/>
    </source>
</evidence>
<keyword evidence="4" id="KW-0106">Calcium</keyword>
<keyword evidence="5" id="KW-0465">Mannose-binding</keyword>
<comment type="similarity">
    <text evidence="1">Belongs to the leguminous lectin family.</text>
</comment>
<dbReference type="Gene3D" id="1.10.510.10">
    <property type="entry name" value="Transferase(Phosphotransferase) domain 1"/>
    <property type="match status" value="1"/>
</dbReference>
<dbReference type="AlphaFoldDB" id="A0AAN9KPD2"/>
<keyword evidence="2" id="KW-0479">Metal-binding</keyword>
<dbReference type="InterPro" id="IPR001220">
    <property type="entry name" value="Legume_lectin_dom"/>
</dbReference>
<evidence type="ECO:0000256" key="4">
    <source>
        <dbReference type="ARBA" id="ARBA00022837"/>
    </source>
</evidence>
<evidence type="ECO:0000256" key="8">
    <source>
        <dbReference type="SAM" id="Phobius"/>
    </source>
</evidence>
<evidence type="ECO:0000256" key="7">
    <source>
        <dbReference type="SAM" id="MobiDB-lite"/>
    </source>
</evidence>
<sequence length="481" mass="53683">MNVLTLSKGGKLHWVIVIVLVLAFPPPFKTVESLFFNITNFNDPESASDMAYEGDGKVTDGSIQLNIVNYYFRVGRAYYSQPLHLWDPSSGILTDFTTRFVFTIDKANKSDTTYADGFAFYLGPRGYEIPPNAAGGTFALFNNTFNSFLPQNHVVAVEFDTFVGSIDPPMQHVGIDNNSLISAKTAKFDIDKNLGNKCHTLITYTASNKTLTVYWSFNGTPAMPNSNSNSSLSCQIDLMKMLPEWVEVGFSASTGIDTEYNIIHSWEFTSTLNSNASTNSTDVTNNGKHKGSKTVILVVVVTCATVLGVVMLSVTAWVLAKKRRGNFGDNNEKDEHGSTLVKFDLDRETMPRRFDYKELIASGRRTYHDGEFHVPLTNWVWPLYVEGNVLDAADERLNNEFDLDQMRSLLIVGLWCTHPNDKERPKAEEVIKVLKLEAPLPVLPLDMRQDHPPSPPPLMLRQPSHSFQSTPITNSFASVGR</sequence>